<evidence type="ECO:0008006" key="4">
    <source>
        <dbReference type="Google" id="ProtNLM"/>
    </source>
</evidence>
<organism evidence="2 3">
    <name type="scientific">Geodermatophilus maliterrae</name>
    <dbReference type="NCBI Taxonomy" id="3162531"/>
    <lineage>
        <taxon>Bacteria</taxon>
        <taxon>Bacillati</taxon>
        <taxon>Actinomycetota</taxon>
        <taxon>Actinomycetes</taxon>
        <taxon>Geodermatophilales</taxon>
        <taxon>Geodermatophilaceae</taxon>
        <taxon>Geodermatophilus</taxon>
    </lineage>
</organism>
<keyword evidence="3" id="KW-1185">Reference proteome</keyword>
<evidence type="ECO:0000256" key="1">
    <source>
        <dbReference type="SAM" id="Phobius"/>
    </source>
</evidence>
<feature type="transmembrane region" description="Helical" evidence="1">
    <location>
        <begin position="80"/>
        <end position="101"/>
    </location>
</feature>
<feature type="transmembrane region" description="Helical" evidence="1">
    <location>
        <begin position="52"/>
        <end position="73"/>
    </location>
</feature>
<keyword evidence="1" id="KW-1133">Transmembrane helix</keyword>
<gene>
    <name evidence="2" type="ORF">ABQ292_17455</name>
</gene>
<evidence type="ECO:0000313" key="3">
    <source>
        <dbReference type="Proteomes" id="UP001560045"/>
    </source>
</evidence>
<dbReference type="EMBL" id="JBFNXQ010000061">
    <property type="protein sequence ID" value="MEX5720151.1"/>
    <property type="molecule type" value="Genomic_DNA"/>
</dbReference>
<dbReference type="Proteomes" id="UP001560045">
    <property type="component" value="Unassembled WGS sequence"/>
</dbReference>
<feature type="transmembrane region" description="Helical" evidence="1">
    <location>
        <begin position="107"/>
        <end position="133"/>
    </location>
</feature>
<proteinExistence type="predicted"/>
<comment type="caution">
    <text evidence="2">The sequence shown here is derived from an EMBL/GenBank/DDBJ whole genome shotgun (WGS) entry which is preliminary data.</text>
</comment>
<protein>
    <recommendedName>
        <fullName evidence="4">Tryptophan-associated transmembrane protein (Trp_oprn_chp)</fullName>
    </recommendedName>
</protein>
<dbReference type="RefSeq" id="WP_369208699.1">
    <property type="nucleotide sequence ID" value="NZ_JBFNXQ010000061.1"/>
</dbReference>
<keyword evidence="1" id="KW-0812">Transmembrane</keyword>
<reference evidence="2 3" key="1">
    <citation type="submission" date="2024-06" db="EMBL/GenBank/DDBJ databases">
        <title>Draft genome sequence of Geodermatophilus badlandi, a novel member of the Geodermatophilaceae isolated from badland sedimentary rocks in the Red desert, Wyoming, USA.</title>
        <authorList>
            <person name="Ben Tekaya S."/>
            <person name="Nouioui I."/>
            <person name="Flores G.M."/>
            <person name="Shaal M.N."/>
            <person name="Bredoire F."/>
            <person name="Basile F."/>
            <person name="Van Diepen L."/>
            <person name="Ward N.L."/>
        </authorList>
    </citation>
    <scope>NUCLEOTIDE SEQUENCE [LARGE SCALE GENOMIC DNA]</scope>
    <source>
        <strain evidence="2 3">WL48A</strain>
    </source>
</reference>
<evidence type="ECO:0000313" key="2">
    <source>
        <dbReference type="EMBL" id="MEX5720151.1"/>
    </source>
</evidence>
<sequence>MTTPSSMPSRMPGLAIAAAALGAIGVLPLALVAVLAFALGGVQADAEGSRAWWTSALVLMPLLQLFAVFWLVARRGRWPLVLGAAVSLAFTGLVIGVAASVGEDVGVGPFVVAVCPLLAATLAFSPQVTAWLAGRPRRARGEKAA</sequence>
<name>A0ABV3XIC0_9ACTN</name>
<keyword evidence="1" id="KW-0472">Membrane</keyword>
<accession>A0ABV3XIC0</accession>